<evidence type="ECO:0000256" key="8">
    <source>
        <dbReference type="HAMAP-Rule" id="MF_00101"/>
    </source>
</evidence>
<keyword evidence="1 8" id="KW-0444">Lipid biosynthesis</keyword>
<dbReference type="NCBIfam" id="TIGR00516">
    <property type="entry name" value="acpS"/>
    <property type="match status" value="1"/>
</dbReference>
<evidence type="ECO:0000256" key="4">
    <source>
        <dbReference type="ARBA" id="ARBA00022832"/>
    </source>
</evidence>
<organism evidence="10 11">
    <name type="scientific">Chitinimonas prasina</name>
    <dbReference type="NCBI Taxonomy" id="1434937"/>
    <lineage>
        <taxon>Bacteria</taxon>
        <taxon>Pseudomonadati</taxon>
        <taxon>Pseudomonadota</taxon>
        <taxon>Betaproteobacteria</taxon>
        <taxon>Neisseriales</taxon>
        <taxon>Chitinibacteraceae</taxon>
        <taxon>Chitinimonas</taxon>
    </lineage>
</organism>
<gene>
    <name evidence="8 10" type="primary">acpS</name>
    <name evidence="10" type="ORF">GCM10007907_32430</name>
</gene>
<protein>
    <recommendedName>
        <fullName evidence="8">Holo-[acyl-carrier-protein] synthase</fullName>
        <shortName evidence="8">Holo-ACP synthase</shortName>
        <ecNumber evidence="8">2.7.8.7</ecNumber>
    </recommendedName>
    <alternativeName>
        <fullName evidence="8">4'-phosphopantetheinyl transferase AcpS</fullName>
    </alternativeName>
</protein>
<dbReference type="Proteomes" id="UP001156706">
    <property type="component" value="Unassembled WGS sequence"/>
</dbReference>
<keyword evidence="6 8" id="KW-0443">Lipid metabolism</keyword>
<dbReference type="EMBL" id="BSOG01000004">
    <property type="protein sequence ID" value="GLR14453.1"/>
    <property type="molecule type" value="Genomic_DNA"/>
</dbReference>
<feature type="domain" description="4'-phosphopantetheinyl transferase" evidence="9">
    <location>
        <begin position="4"/>
        <end position="92"/>
    </location>
</feature>
<evidence type="ECO:0000259" key="9">
    <source>
        <dbReference type="Pfam" id="PF01648"/>
    </source>
</evidence>
<dbReference type="EC" id="2.7.8.7" evidence="8"/>
<dbReference type="SUPFAM" id="SSF56214">
    <property type="entry name" value="4'-phosphopantetheinyl transferase"/>
    <property type="match status" value="1"/>
</dbReference>
<comment type="catalytic activity">
    <reaction evidence="8">
        <text>apo-[ACP] + CoA = holo-[ACP] + adenosine 3',5'-bisphosphate + H(+)</text>
        <dbReference type="Rhea" id="RHEA:12068"/>
        <dbReference type="Rhea" id="RHEA-COMP:9685"/>
        <dbReference type="Rhea" id="RHEA-COMP:9690"/>
        <dbReference type="ChEBI" id="CHEBI:15378"/>
        <dbReference type="ChEBI" id="CHEBI:29999"/>
        <dbReference type="ChEBI" id="CHEBI:57287"/>
        <dbReference type="ChEBI" id="CHEBI:58343"/>
        <dbReference type="ChEBI" id="CHEBI:64479"/>
        <dbReference type="EC" id="2.7.8.7"/>
    </reaction>
</comment>
<dbReference type="InterPro" id="IPR008278">
    <property type="entry name" value="4-PPantetheinyl_Trfase_dom"/>
</dbReference>
<keyword evidence="7 8" id="KW-0275">Fatty acid biosynthesis</keyword>
<evidence type="ECO:0000313" key="10">
    <source>
        <dbReference type="EMBL" id="GLR14453.1"/>
    </source>
</evidence>
<evidence type="ECO:0000256" key="7">
    <source>
        <dbReference type="ARBA" id="ARBA00023160"/>
    </source>
</evidence>
<dbReference type="RefSeq" id="WP_284197526.1">
    <property type="nucleotide sequence ID" value="NZ_BSOG01000004.1"/>
</dbReference>
<keyword evidence="2 8" id="KW-0808">Transferase</keyword>
<dbReference type="InterPro" id="IPR004568">
    <property type="entry name" value="Ppantetheine-prot_Trfase_dom"/>
</dbReference>
<feature type="binding site" evidence="8">
    <location>
        <position position="8"/>
    </location>
    <ligand>
        <name>Mg(2+)</name>
        <dbReference type="ChEBI" id="CHEBI:18420"/>
    </ligand>
</feature>
<comment type="function">
    <text evidence="8">Transfers the 4'-phosphopantetheine moiety from coenzyme A to a Ser of acyl-carrier-protein.</text>
</comment>
<comment type="subcellular location">
    <subcellularLocation>
        <location evidence="8">Cytoplasm</location>
    </subcellularLocation>
</comment>
<comment type="cofactor">
    <cofactor evidence="8">
        <name>Mg(2+)</name>
        <dbReference type="ChEBI" id="CHEBI:18420"/>
    </cofactor>
</comment>
<reference evidence="11" key="1">
    <citation type="journal article" date="2019" name="Int. J. Syst. Evol. Microbiol.">
        <title>The Global Catalogue of Microorganisms (GCM) 10K type strain sequencing project: providing services to taxonomists for standard genome sequencing and annotation.</title>
        <authorList>
            <consortium name="The Broad Institute Genomics Platform"/>
            <consortium name="The Broad Institute Genome Sequencing Center for Infectious Disease"/>
            <person name="Wu L."/>
            <person name="Ma J."/>
        </authorList>
    </citation>
    <scope>NUCLEOTIDE SEQUENCE [LARGE SCALE GENOMIC DNA]</scope>
    <source>
        <strain evidence="11">NBRC 110044</strain>
    </source>
</reference>
<evidence type="ECO:0000256" key="2">
    <source>
        <dbReference type="ARBA" id="ARBA00022679"/>
    </source>
</evidence>
<evidence type="ECO:0000256" key="6">
    <source>
        <dbReference type="ARBA" id="ARBA00023098"/>
    </source>
</evidence>
<keyword evidence="11" id="KW-1185">Reference proteome</keyword>
<dbReference type="NCBIfam" id="TIGR00556">
    <property type="entry name" value="pantethn_trn"/>
    <property type="match status" value="1"/>
</dbReference>
<comment type="similarity">
    <text evidence="8">Belongs to the P-Pant transferase superfamily. AcpS family.</text>
</comment>
<keyword evidence="5 8" id="KW-0460">Magnesium</keyword>
<comment type="caution">
    <text evidence="10">The sequence shown here is derived from an EMBL/GenBank/DDBJ whole genome shotgun (WGS) entry which is preliminary data.</text>
</comment>
<keyword evidence="8" id="KW-0963">Cytoplasm</keyword>
<keyword evidence="4 8" id="KW-0276">Fatty acid metabolism</keyword>
<evidence type="ECO:0000313" key="11">
    <source>
        <dbReference type="Proteomes" id="UP001156706"/>
    </source>
</evidence>
<accession>A0ABQ5YL97</accession>
<proteinExistence type="inferred from homology"/>
<dbReference type="InterPro" id="IPR037143">
    <property type="entry name" value="4-PPantetheinyl_Trfase_dom_sf"/>
</dbReference>
<dbReference type="HAMAP" id="MF_00101">
    <property type="entry name" value="AcpS"/>
    <property type="match status" value="1"/>
</dbReference>
<evidence type="ECO:0000256" key="3">
    <source>
        <dbReference type="ARBA" id="ARBA00022723"/>
    </source>
</evidence>
<dbReference type="InterPro" id="IPR002582">
    <property type="entry name" value="ACPS"/>
</dbReference>
<keyword evidence="3 8" id="KW-0479">Metal-binding</keyword>
<feature type="binding site" evidence="8">
    <location>
        <position position="57"/>
    </location>
    <ligand>
        <name>Mg(2+)</name>
        <dbReference type="ChEBI" id="CHEBI:18420"/>
    </ligand>
</feature>
<name>A0ABQ5YL97_9NEIS</name>
<evidence type="ECO:0000256" key="1">
    <source>
        <dbReference type="ARBA" id="ARBA00022516"/>
    </source>
</evidence>
<dbReference type="Pfam" id="PF01648">
    <property type="entry name" value="ACPS"/>
    <property type="match status" value="1"/>
</dbReference>
<sequence>MIYGIGTDLIDIARIGVAYDRHRQRFADRLLSLPEQQELALATDKARFLAKRWAAKEAFAKALGTGIRPPVTLAGIWITHDAAGRPGLDFDEAIAGLLQQRGIGRAHLSLSDERGSVVAFVVLEVS</sequence>
<evidence type="ECO:0000256" key="5">
    <source>
        <dbReference type="ARBA" id="ARBA00022842"/>
    </source>
</evidence>
<dbReference type="Gene3D" id="3.90.470.20">
    <property type="entry name" value="4'-phosphopantetheinyl transferase domain"/>
    <property type="match status" value="1"/>
</dbReference>